<evidence type="ECO:0000259" key="3">
    <source>
        <dbReference type="Pfam" id="PF05426"/>
    </source>
</evidence>
<dbReference type="Proteomes" id="UP000076738">
    <property type="component" value="Unassembled WGS sequence"/>
</dbReference>
<feature type="non-terminal residue" evidence="4">
    <location>
        <position position="333"/>
    </location>
</feature>
<dbReference type="Pfam" id="PF05426">
    <property type="entry name" value="Alginate_lyase"/>
    <property type="match status" value="1"/>
</dbReference>
<evidence type="ECO:0000256" key="1">
    <source>
        <dbReference type="ARBA" id="ARBA00022729"/>
    </source>
</evidence>
<organism evidence="4 5">
    <name type="scientific">Calocera viscosa (strain TUFC12733)</name>
    <dbReference type="NCBI Taxonomy" id="1330018"/>
    <lineage>
        <taxon>Eukaryota</taxon>
        <taxon>Fungi</taxon>
        <taxon>Dikarya</taxon>
        <taxon>Basidiomycota</taxon>
        <taxon>Agaricomycotina</taxon>
        <taxon>Dacrymycetes</taxon>
        <taxon>Dacrymycetales</taxon>
        <taxon>Dacrymycetaceae</taxon>
        <taxon>Calocera</taxon>
    </lineage>
</organism>
<accession>A0A167P2K4</accession>
<name>A0A167P2K4_CALVF</name>
<dbReference type="STRING" id="1330018.A0A167P2K4"/>
<keyword evidence="5" id="KW-1185">Reference proteome</keyword>
<protein>
    <submittedName>
        <fullName evidence="4">Chondroitin AC/alginate lyase</fullName>
    </submittedName>
</protein>
<proteinExistence type="predicted"/>
<dbReference type="Gene3D" id="1.50.10.100">
    <property type="entry name" value="Chondroitin AC/alginate lyase"/>
    <property type="match status" value="1"/>
</dbReference>
<dbReference type="GO" id="GO:0016829">
    <property type="term" value="F:lyase activity"/>
    <property type="evidence" value="ECO:0007669"/>
    <property type="project" value="UniProtKB-KW"/>
</dbReference>
<keyword evidence="1" id="KW-0732">Signal</keyword>
<dbReference type="GO" id="GO:0042597">
    <property type="term" value="C:periplasmic space"/>
    <property type="evidence" value="ECO:0007669"/>
    <property type="project" value="InterPro"/>
</dbReference>
<dbReference type="InterPro" id="IPR008397">
    <property type="entry name" value="Alginate_lyase_dom"/>
</dbReference>
<sequence>MAPSATWTTCPYKTKDGQANPDVRQLVGVNAIQALSQAVFYNTIAYSLSGSSQYAKSAASFIDTFFLNSGTGMNPNINYGQLIRGPGRQQGQFMGVLDFRGMIKIVNGILLLRAPKNSYWTSSMDNAMTSWVKTYIQWIQQSDIGVAASKATNNHGTFYHAQAAALQVLVGDEVGARQTIKDFFTGAYRDQIAANGEQPWEAARKGKSFHYRCFNLEALFAIGKIADQLGLNVWALKTKSGATIQDAVDYTMTVSPGDEDITELAPHVAAASAIYGDPKGRYAKFLARADSHYSEQPYWYYDQPSAFTFSTAVKTNRRRLSTRDEFETYDLGS</sequence>
<dbReference type="SUPFAM" id="SSF48230">
    <property type="entry name" value="Chondroitin AC/alginate lyase"/>
    <property type="match status" value="1"/>
</dbReference>
<dbReference type="AlphaFoldDB" id="A0A167P2K4"/>
<evidence type="ECO:0000313" key="4">
    <source>
        <dbReference type="EMBL" id="KZO98352.1"/>
    </source>
</evidence>
<evidence type="ECO:0000256" key="2">
    <source>
        <dbReference type="ARBA" id="ARBA00023239"/>
    </source>
</evidence>
<keyword evidence="2 4" id="KW-0456">Lyase</keyword>
<gene>
    <name evidence="4" type="ORF">CALVIDRAFT_496299</name>
</gene>
<dbReference type="OrthoDB" id="63533at2759"/>
<reference evidence="4 5" key="1">
    <citation type="journal article" date="2016" name="Mol. Biol. Evol.">
        <title>Comparative Genomics of Early-Diverging Mushroom-Forming Fungi Provides Insights into the Origins of Lignocellulose Decay Capabilities.</title>
        <authorList>
            <person name="Nagy L.G."/>
            <person name="Riley R."/>
            <person name="Tritt A."/>
            <person name="Adam C."/>
            <person name="Daum C."/>
            <person name="Floudas D."/>
            <person name="Sun H."/>
            <person name="Yadav J.S."/>
            <person name="Pangilinan J."/>
            <person name="Larsson K.H."/>
            <person name="Matsuura K."/>
            <person name="Barry K."/>
            <person name="Labutti K."/>
            <person name="Kuo R."/>
            <person name="Ohm R.A."/>
            <person name="Bhattacharya S.S."/>
            <person name="Shirouzu T."/>
            <person name="Yoshinaga Y."/>
            <person name="Martin F.M."/>
            <person name="Grigoriev I.V."/>
            <person name="Hibbett D.S."/>
        </authorList>
    </citation>
    <scope>NUCLEOTIDE SEQUENCE [LARGE SCALE GENOMIC DNA]</scope>
    <source>
        <strain evidence="4 5">TUFC12733</strain>
    </source>
</reference>
<dbReference type="EMBL" id="KV417276">
    <property type="protein sequence ID" value="KZO98352.1"/>
    <property type="molecule type" value="Genomic_DNA"/>
</dbReference>
<evidence type="ECO:0000313" key="5">
    <source>
        <dbReference type="Proteomes" id="UP000076738"/>
    </source>
</evidence>
<feature type="domain" description="Alginate lyase" evidence="3">
    <location>
        <begin position="8"/>
        <end position="255"/>
    </location>
</feature>
<dbReference type="InterPro" id="IPR008929">
    <property type="entry name" value="Chondroitin_lyas"/>
</dbReference>